<sequence>MIRVTARHEQSGATYDVIDVRGAFVIFGRGDDRLALPIGMLSTYDYFKHNVRCGDVLRDKRTGELWTVASIWVKDKRQHTLLLARPDCKQQTINTIGLVDYTRVGRNATWRLRK</sequence>
<gene>
    <name evidence="1" type="ORF">WFI_00004</name>
</gene>
<protein>
    <submittedName>
        <fullName evidence="1">Uncharacterized protein</fullName>
    </submittedName>
</protein>
<organism evidence="1 2">
    <name type="scientific">Escherichia phage vB_EcoS_WFI</name>
    <dbReference type="NCBI Taxonomy" id="2508187"/>
    <lineage>
        <taxon>Viruses</taxon>
        <taxon>Duplodnaviria</taxon>
        <taxon>Heunggongvirae</taxon>
        <taxon>Uroviricota</taxon>
        <taxon>Caudoviricetes</taxon>
        <taxon>Dhillonvirus</taxon>
        <taxon>Dhillonvirus WF1</taxon>
    </lineage>
</organism>
<proteinExistence type="predicted"/>
<reference evidence="1 2" key="1">
    <citation type="submission" date="2019-01" db="EMBL/GenBank/DDBJ databases">
        <title>Still something new to discover - new insights into E. coli phage diversity and taxonomy.</title>
        <authorList>
            <person name="Korf I.H.E."/>
            <person name="Adriaennsens E."/>
            <person name="Dreiseikelmann B."/>
            <person name="Kropinski A."/>
            <person name="Nimtz M."/>
            <person name="Meier-Kolthoff J.P."/>
            <person name="Rohde M."/>
            <person name="van Raaij M."/>
            <person name="Wittmann J."/>
        </authorList>
    </citation>
    <scope>NUCLEOTIDE SEQUENCE [LARGE SCALE GENOMIC DNA]</scope>
</reference>
<accession>A0A482N273</accession>
<name>A0A482N273_9CAUD</name>
<evidence type="ECO:0000313" key="1">
    <source>
        <dbReference type="EMBL" id="QBQ80571.1"/>
    </source>
</evidence>
<evidence type="ECO:0000313" key="2">
    <source>
        <dbReference type="Proteomes" id="UP000306493"/>
    </source>
</evidence>
<dbReference type="EMBL" id="MK373791">
    <property type="protein sequence ID" value="QBQ80571.1"/>
    <property type="molecule type" value="Genomic_DNA"/>
</dbReference>
<dbReference type="Proteomes" id="UP000306493">
    <property type="component" value="Segment"/>
</dbReference>
<keyword evidence="2" id="KW-1185">Reference proteome</keyword>